<sequence length="84" mass="9460">MKEKEIIKLKNLLTLEVEGEGSKDLLQGQITCDMNKIVEKSSSLGALCNIKGRVISSFIVILADKNSERRYYLVGDKEMILKTK</sequence>
<dbReference type="EMBL" id="UINC01077190">
    <property type="protein sequence ID" value="SVC17086.1"/>
    <property type="molecule type" value="Genomic_DNA"/>
</dbReference>
<proteinExistence type="predicted"/>
<protein>
    <recommendedName>
        <fullName evidence="2">Aminomethyltransferase folate-binding domain-containing protein</fullName>
    </recommendedName>
</protein>
<evidence type="ECO:0000313" key="1">
    <source>
        <dbReference type="EMBL" id="SVC17086.1"/>
    </source>
</evidence>
<gene>
    <name evidence="1" type="ORF">METZ01_LOCUS269940</name>
</gene>
<feature type="non-terminal residue" evidence="1">
    <location>
        <position position="84"/>
    </location>
</feature>
<evidence type="ECO:0008006" key="2">
    <source>
        <dbReference type="Google" id="ProtNLM"/>
    </source>
</evidence>
<name>A0A382JZ97_9ZZZZ</name>
<dbReference type="Gene3D" id="3.30.70.1400">
    <property type="entry name" value="Aminomethyltransferase beta-barrel domains"/>
    <property type="match status" value="1"/>
</dbReference>
<reference evidence="1" key="1">
    <citation type="submission" date="2018-05" db="EMBL/GenBank/DDBJ databases">
        <authorList>
            <person name="Lanie J.A."/>
            <person name="Ng W.-L."/>
            <person name="Kazmierczak K.M."/>
            <person name="Andrzejewski T.M."/>
            <person name="Davidsen T.M."/>
            <person name="Wayne K.J."/>
            <person name="Tettelin H."/>
            <person name="Glass J.I."/>
            <person name="Rusch D."/>
            <person name="Podicherti R."/>
            <person name="Tsui H.-C.T."/>
            <person name="Winkler M.E."/>
        </authorList>
    </citation>
    <scope>NUCLEOTIDE SEQUENCE</scope>
</reference>
<accession>A0A382JZ97</accession>
<dbReference type="SUPFAM" id="SSF103025">
    <property type="entry name" value="Folate-binding domain"/>
    <property type="match status" value="1"/>
</dbReference>
<organism evidence="1">
    <name type="scientific">marine metagenome</name>
    <dbReference type="NCBI Taxonomy" id="408172"/>
    <lineage>
        <taxon>unclassified sequences</taxon>
        <taxon>metagenomes</taxon>
        <taxon>ecological metagenomes</taxon>
    </lineage>
</organism>
<dbReference type="AlphaFoldDB" id="A0A382JZ97"/>